<feature type="transmembrane region" description="Helical" evidence="1">
    <location>
        <begin position="57"/>
        <end position="75"/>
    </location>
</feature>
<organism evidence="2 3">
    <name type="scientific">Niallia taxi</name>
    <dbReference type="NCBI Taxonomy" id="2499688"/>
    <lineage>
        <taxon>Bacteria</taxon>
        <taxon>Bacillati</taxon>
        <taxon>Bacillota</taxon>
        <taxon>Bacilli</taxon>
        <taxon>Bacillales</taxon>
        <taxon>Bacillaceae</taxon>
        <taxon>Niallia</taxon>
    </lineage>
</organism>
<reference evidence="2 3" key="1">
    <citation type="submission" date="2019-01" db="EMBL/GenBank/DDBJ databases">
        <title>Bacillus sp. M5HDSG1-1, whole genome shotgun sequence.</title>
        <authorList>
            <person name="Tuo L."/>
        </authorList>
    </citation>
    <scope>NUCLEOTIDE SEQUENCE [LARGE SCALE GENOMIC DNA]</scope>
    <source>
        <strain evidence="2 3">M5HDSG1-1</strain>
    </source>
</reference>
<evidence type="ECO:0000313" key="2">
    <source>
        <dbReference type="EMBL" id="RVT60200.1"/>
    </source>
</evidence>
<dbReference type="Pfam" id="PF14184">
    <property type="entry name" value="YrvL"/>
    <property type="match status" value="1"/>
</dbReference>
<dbReference type="Proteomes" id="UP000288024">
    <property type="component" value="Unassembled WGS sequence"/>
</dbReference>
<dbReference type="EMBL" id="RZTZ01000007">
    <property type="protein sequence ID" value="RVT60200.1"/>
    <property type="molecule type" value="Genomic_DNA"/>
</dbReference>
<dbReference type="AlphaFoldDB" id="A0A3S2TT12"/>
<evidence type="ECO:0000313" key="3">
    <source>
        <dbReference type="Proteomes" id="UP000288024"/>
    </source>
</evidence>
<dbReference type="RefSeq" id="WP_127739452.1">
    <property type="nucleotide sequence ID" value="NZ_CP196003.1"/>
</dbReference>
<comment type="caution">
    <text evidence="2">The sequence shown here is derived from an EMBL/GenBank/DDBJ whole genome shotgun (WGS) entry which is preliminary data.</text>
</comment>
<keyword evidence="3" id="KW-1185">Reference proteome</keyword>
<keyword evidence="1" id="KW-0812">Transmembrane</keyword>
<feature type="transmembrane region" description="Helical" evidence="1">
    <location>
        <begin position="96"/>
        <end position="113"/>
    </location>
</feature>
<name>A0A3S2TT12_9BACI</name>
<evidence type="ECO:0008006" key="4">
    <source>
        <dbReference type="Google" id="ProtNLM"/>
    </source>
</evidence>
<evidence type="ECO:0000256" key="1">
    <source>
        <dbReference type="SAM" id="Phobius"/>
    </source>
</evidence>
<feature type="transmembrane region" description="Helical" evidence="1">
    <location>
        <begin position="16"/>
        <end position="45"/>
    </location>
</feature>
<sequence>MSDNKPFKQETLRTKLIIIIAIAVIAITVLGVITAGYFFGIIGLFRLLGVQYDSFGSLLWFIGGYLLIGGIGELFTNVMRIFMRKAQKWRESQIKAVFILSSFLVNLIIISFLDNVMNSIEMEAITRVIVSLILALADYVMDANIGSNQEEKQI</sequence>
<keyword evidence="1" id="KW-0472">Membrane</keyword>
<gene>
    <name evidence="2" type="ORF">EM808_17290</name>
</gene>
<accession>A0A3S2TT12</accession>
<dbReference type="InterPro" id="IPR025912">
    <property type="entry name" value="YrvL"/>
</dbReference>
<protein>
    <recommendedName>
        <fullName evidence="4">Regulatory protein YrvL</fullName>
    </recommendedName>
</protein>
<keyword evidence="1" id="KW-1133">Transmembrane helix</keyword>
<proteinExistence type="predicted"/>